<accession>A0A7J8C2A2</accession>
<dbReference type="EMBL" id="JACASE010000015">
    <property type="protein sequence ID" value="KAF6404985.1"/>
    <property type="molecule type" value="Genomic_DNA"/>
</dbReference>
<evidence type="ECO:0000313" key="1">
    <source>
        <dbReference type="EMBL" id="KAF6404985.1"/>
    </source>
</evidence>
<protein>
    <submittedName>
        <fullName evidence="1">Uncharacterized protein</fullName>
    </submittedName>
</protein>
<proteinExistence type="predicted"/>
<sequence>MDLGFRDLKIRGNVRLGMNDRWKEVTLSSLYILRHAFPQSWEADVNSLLSWTRQFRTHWLPSAPGGSGPALPSELALLSWWRSFASMGEMLLQAGSQRWVKAGPSPRRRRSHGDVRHVAVIATG</sequence>
<organism evidence="1 2">
    <name type="scientific">Rousettus aegyptiacus</name>
    <name type="common">Egyptian fruit bat</name>
    <name type="synonym">Pteropus aegyptiacus</name>
    <dbReference type="NCBI Taxonomy" id="9407"/>
    <lineage>
        <taxon>Eukaryota</taxon>
        <taxon>Metazoa</taxon>
        <taxon>Chordata</taxon>
        <taxon>Craniata</taxon>
        <taxon>Vertebrata</taxon>
        <taxon>Euteleostomi</taxon>
        <taxon>Mammalia</taxon>
        <taxon>Eutheria</taxon>
        <taxon>Laurasiatheria</taxon>
        <taxon>Chiroptera</taxon>
        <taxon>Yinpterochiroptera</taxon>
        <taxon>Pteropodoidea</taxon>
        <taxon>Pteropodidae</taxon>
        <taxon>Rousettinae</taxon>
        <taxon>Rousettus</taxon>
    </lineage>
</organism>
<dbReference type="AlphaFoldDB" id="A0A7J8C2A2"/>
<dbReference type="Proteomes" id="UP000593571">
    <property type="component" value="Unassembled WGS sequence"/>
</dbReference>
<keyword evidence="2" id="KW-1185">Reference proteome</keyword>
<name>A0A7J8C2A2_ROUAE</name>
<evidence type="ECO:0000313" key="2">
    <source>
        <dbReference type="Proteomes" id="UP000593571"/>
    </source>
</evidence>
<reference evidence="1 2" key="1">
    <citation type="journal article" date="2020" name="Nature">
        <title>Six reference-quality genomes reveal evolution of bat adaptations.</title>
        <authorList>
            <person name="Jebb D."/>
            <person name="Huang Z."/>
            <person name="Pippel M."/>
            <person name="Hughes G.M."/>
            <person name="Lavrichenko K."/>
            <person name="Devanna P."/>
            <person name="Winkler S."/>
            <person name="Jermiin L.S."/>
            <person name="Skirmuntt E.C."/>
            <person name="Katzourakis A."/>
            <person name="Burkitt-Gray L."/>
            <person name="Ray D.A."/>
            <person name="Sullivan K.A.M."/>
            <person name="Roscito J.G."/>
            <person name="Kirilenko B.M."/>
            <person name="Davalos L.M."/>
            <person name="Corthals A.P."/>
            <person name="Power M.L."/>
            <person name="Jones G."/>
            <person name="Ransome R.D."/>
            <person name="Dechmann D.K.N."/>
            <person name="Locatelli A.G."/>
            <person name="Puechmaille S.J."/>
            <person name="Fedrigo O."/>
            <person name="Jarvis E.D."/>
            <person name="Hiller M."/>
            <person name="Vernes S.C."/>
            <person name="Myers E.W."/>
            <person name="Teeling E.C."/>
        </authorList>
    </citation>
    <scope>NUCLEOTIDE SEQUENCE [LARGE SCALE GENOMIC DNA]</scope>
    <source>
        <strain evidence="1">MRouAeg1</strain>
        <tissue evidence="1">Muscle</tissue>
    </source>
</reference>
<comment type="caution">
    <text evidence="1">The sequence shown here is derived from an EMBL/GenBank/DDBJ whole genome shotgun (WGS) entry which is preliminary data.</text>
</comment>
<gene>
    <name evidence="1" type="ORF">HJG63_009314</name>
</gene>